<keyword evidence="3" id="KW-1185">Reference proteome</keyword>
<comment type="caution">
    <text evidence="2">The sequence shown here is derived from an EMBL/GenBank/DDBJ whole genome shotgun (WGS) entry which is preliminary data.</text>
</comment>
<feature type="non-terminal residue" evidence="2">
    <location>
        <position position="1"/>
    </location>
</feature>
<protein>
    <submittedName>
        <fullName evidence="2">Uncharacterized protein</fullName>
    </submittedName>
</protein>
<feature type="compositionally biased region" description="Basic and acidic residues" evidence="1">
    <location>
        <begin position="83"/>
        <end position="109"/>
    </location>
</feature>
<proteinExistence type="predicted"/>
<evidence type="ECO:0000256" key="1">
    <source>
        <dbReference type="SAM" id="MobiDB-lite"/>
    </source>
</evidence>
<reference evidence="2" key="1">
    <citation type="submission" date="2022-03" db="EMBL/GenBank/DDBJ databases">
        <authorList>
            <person name="Martin C."/>
        </authorList>
    </citation>
    <scope>NUCLEOTIDE SEQUENCE</scope>
</reference>
<organism evidence="2 3">
    <name type="scientific">Owenia fusiformis</name>
    <name type="common">Polychaete worm</name>
    <dbReference type="NCBI Taxonomy" id="6347"/>
    <lineage>
        <taxon>Eukaryota</taxon>
        <taxon>Metazoa</taxon>
        <taxon>Spiralia</taxon>
        <taxon>Lophotrochozoa</taxon>
        <taxon>Annelida</taxon>
        <taxon>Polychaeta</taxon>
        <taxon>Sedentaria</taxon>
        <taxon>Canalipalpata</taxon>
        <taxon>Sabellida</taxon>
        <taxon>Oweniida</taxon>
        <taxon>Oweniidae</taxon>
        <taxon>Owenia</taxon>
    </lineage>
</organism>
<feature type="region of interest" description="Disordered" evidence="1">
    <location>
        <begin position="25"/>
        <end position="49"/>
    </location>
</feature>
<sequence length="169" mass="18870">ADGIVTQPSRQDVEESVTILNYRDGEVEFGGPQPLKETGPPDDTTLSWDNKVMTTTSEGDTGERINPRPTIVKTELNVDDKSYLFDKENIMPDVKTDPDDAEETRKDSGSDNGAHAQGNRSRSAPIERWHLPPPLQRQEEFTIFSDNDQAAKLFNDDLNKRTLAPARTS</sequence>
<feature type="non-terminal residue" evidence="2">
    <location>
        <position position="169"/>
    </location>
</feature>
<feature type="region of interest" description="Disordered" evidence="1">
    <location>
        <begin position="83"/>
        <end position="138"/>
    </location>
</feature>
<dbReference type="Proteomes" id="UP000749559">
    <property type="component" value="Unassembled WGS sequence"/>
</dbReference>
<name>A0A8S4NWQ3_OWEFU</name>
<accession>A0A8S4NWQ3</accession>
<dbReference type="EMBL" id="CAIIXF020000006">
    <property type="protein sequence ID" value="CAH1785245.1"/>
    <property type="molecule type" value="Genomic_DNA"/>
</dbReference>
<evidence type="ECO:0000313" key="3">
    <source>
        <dbReference type="Proteomes" id="UP000749559"/>
    </source>
</evidence>
<gene>
    <name evidence="2" type="ORF">OFUS_LOCUS11332</name>
</gene>
<dbReference type="AlphaFoldDB" id="A0A8S4NWQ3"/>
<evidence type="ECO:0000313" key="2">
    <source>
        <dbReference type="EMBL" id="CAH1785245.1"/>
    </source>
</evidence>